<dbReference type="GO" id="GO:0016567">
    <property type="term" value="P:protein ubiquitination"/>
    <property type="evidence" value="ECO:0007669"/>
    <property type="project" value="InterPro"/>
</dbReference>
<dbReference type="Gene3D" id="2.60.210.10">
    <property type="entry name" value="Apoptosis, Tumor Necrosis Factor Receptor Associated Protein 2, Chain A"/>
    <property type="match status" value="1"/>
</dbReference>
<feature type="domain" description="MATH" evidence="4">
    <location>
        <begin position="65"/>
        <end position="192"/>
    </location>
</feature>
<evidence type="ECO:0000313" key="6">
    <source>
        <dbReference type="Proteomes" id="UP000092600"/>
    </source>
</evidence>
<dbReference type="SMART" id="SM00225">
    <property type="entry name" value="BTB"/>
    <property type="match status" value="1"/>
</dbReference>
<accession>A0A199UJF4</accession>
<dbReference type="InterPro" id="IPR045005">
    <property type="entry name" value="BPM1-6"/>
</dbReference>
<dbReference type="Gene3D" id="3.30.710.10">
    <property type="entry name" value="Potassium Channel Kv1.1, Chain A"/>
    <property type="match status" value="1"/>
</dbReference>
<proteinExistence type="inferred from homology"/>
<sequence length="414" mass="45982">MYGKEIQRIVVVEEEKKKHVEEEDCGEIDLGIWDLYSSELNKLFYSMAAAASSSSSSALVAEAVSGSHRFKISGYSLLKGIGPGKRYDSAAFAVGGFDWAIQCYPGGQSQDDADYISLFVMLACEARDIKAQYKIALLNHRGIPSSTTPADSQQRSFPCREHGWGFSRFMRRADLETSQYLKDDCFVVQGTLTIIKEPRLEVPIAPAVPPLPPPSYLHLHLLQLLESGEGSDVAFEVAGETFTAHRWLLAARSPVFKAELLGPMKEKSMQRIKIEDVEAVVFKALLHFIYSDSLPDLTDELVKESPALMAQHLLAAADRYGLERLRLICEDKLCEQVDVSTVATTLALAEQHRCDRLKAACLEFVASPEVLIAVMLTDGFENLKKSCLLVLNDLVEKFGCLSYSSRKEQSENEN</sequence>
<dbReference type="PANTHER" id="PTHR26379">
    <property type="entry name" value="BTB/POZ AND MATH DOMAIN-CONTAINING PROTEIN 1"/>
    <property type="match status" value="1"/>
</dbReference>
<dbReference type="SMART" id="SM00061">
    <property type="entry name" value="MATH"/>
    <property type="match status" value="1"/>
</dbReference>
<dbReference type="Gene3D" id="1.25.40.420">
    <property type="match status" value="1"/>
</dbReference>
<dbReference type="PROSITE" id="PS50144">
    <property type="entry name" value="MATH"/>
    <property type="match status" value="1"/>
</dbReference>
<evidence type="ECO:0000259" key="3">
    <source>
        <dbReference type="PROSITE" id="PS50097"/>
    </source>
</evidence>
<evidence type="ECO:0000256" key="2">
    <source>
        <dbReference type="ARBA" id="ARBA00010846"/>
    </source>
</evidence>
<organism evidence="5 6">
    <name type="scientific">Ananas comosus</name>
    <name type="common">Pineapple</name>
    <name type="synonym">Ananas ananas</name>
    <dbReference type="NCBI Taxonomy" id="4615"/>
    <lineage>
        <taxon>Eukaryota</taxon>
        <taxon>Viridiplantae</taxon>
        <taxon>Streptophyta</taxon>
        <taxon>Embryophyta</taxon>
        <taxon>Tracheophyta</taxon>
        <taxon>Spermatophyta</taxon>
        <taxon>Magnoliopsida</taxon>
        <taxon>Liliopsida</taxon>
        <taxon>Poales</taxon>
        <taxon>Bromeliaceae</taxon>
        <taxon>Bromelioideae</taxon>
        <taxon>Ananas</taxon>
    </lineage>
</organism>
<evidence type="ECO:0000259" key="4">
    <source>
        <dbReference type="PROSITE" id="PS50144"/>
    </source>
</evidence>
<evidence type="ECO:0000313" key="5">
    <source>
        <dbReference type="EMBL" id="OAY65022.1"/>
    </source>
</evidence>
<dbReference type="InterPro" id="IPR008974">
    <property type="entry name" value="TRAF-like"/>
</dbReference>
<dbReference type="InterPro" id="IPR056423">
    <property type="entry name" value="BACK_BPM_SPOP"/>
</dbReference>
<dbReference type="InterPro" id="IPR011333">
    <property type="entry name" value="SKP1/BTB/POZ_sf"/>
</dbReference>
<feature type="domain" description="BTB" evidence="3">
    <location>
        <begin position="231"/>
        <end position="294"/>
    </location>
</feature>
<dbReference type="STRING" id="4615.A0A199UJF4"/>
<protein>
    <submittedName>
        <fullName evidence="5">BTB/POZ and MATH domain-containing protein 2</fullName>
    </submittedName>
</protein>
<dbReference type="CDD" id="cd00121">
    <property type="entry name" value="MATH"/>
    <property type="match status" value="1"/>
</dbReference>
<dbReference type="SUPFAM" id="SSF54695">
    <property type="entry name" value="POZ domain"/>
    <property type="match status" value="1"/>
</dbReference>
<name>A0A199UJF4_ANACO</name>
<comment type="caution">
    <text evidence="5">The sequence shown here is derived from an EMBL/GenBank/DDBJ whole genome shotgun (WGS) entry which is preliminary data.</text>
</comment>
<dbReference type="AlphaFoldDB" id="A0A199UJF4"/>
<gene>
    <name evidence="5" type="ORF">ACMD2_22430</name>
</gene>
<comment type="similarity">
    <text evidence="2">Belongs to the Tdpoz family.</text>
</comment>
<dbReference type="EMBL" id="LSRQ01007343">
    <property type="protein sequence ID" value="OAY65022.1"/>
    <property type="molecule type" value="Genomic_DNA"/>
</dbReference>
<dbReference type="CDD" id="cd18280">
    <property type="entry name" value="BTB_POZ_BPM_plant"/>
    <property type="match status" value="1"/>
</dbReference>
<comment type="pathway">
    <text evidence="1">Protein modification; protein ubiquitination.</text>
</comment>
<dbReference type="Pfam" id="PF00651">
    <property type="entry name" value="BTB"/>
    <property type="match status" value="1"/>
</dbReference>
<dbReference type="PROSITE" id="PS50097">
    <property type="entry name" value="BTB"/>
    <property type="match status" value="1"/>
</dbReference>
<dbReference type="InterPro" id="IPR000210">
    <property type="entry name" value="BTB/POZ_dom"/>
</dbReference>
<dbReference type="Proteomes" id="UP000092600">
    <property type="component" value="Unassembled WGS sequence"/>
</dbReference>
<dbReference type="PANTHER" id="PTHR26379:SF187">
    <property type="entry name" value="OS07G0655300 PROTEIN"/>
    <property type="match status" value="1"/>
</dbReference>
<dbReference type="Pfam" id="PF22486">
    <property type="entry name" value="MATH_2"/>
    <property type="match status" value="1"/>
</dbReference>
<dbReference type="SUPFAM" id="SSF49599">
    <property type="entry name" value="TRAF domain-like"/>
    <property type="match status" value="1"/>
</dbReference>
<dbReference type="Pfam" id="PF24570">
    <property type="entry name" value="BACK_BPM_SPOP"/>
    <property type="match status" value="1"/>
</dbReference>
<dbReference type="InterPro" id="IPR002083">
    <property type="entry name" value="MATH/TRAF_dom"/>
</dbReference>
<evidence type="ECO:0000256" key="1">
    <source>
        <dbReference type="ARBA" id="ARBA00004906"/>
    </source>
</evidence>
<reference evidence="5 6" key="1">
    <citation type="journal article" date="2016" name="DNA Res.">
        <title>The draft genome of MD-2 pineapple using hybrid error correction of long reads.</title>
        <authorList>
            <person name="Redwan R.M."/>
            <person name="Saidin A."/>
            <person name="Kumar S.V."/>
        </authorList>
    </citation>
    <scope>NUCLEOTIDE SEQUENCE [LARGE SCALE GENOMIC DNA]</scope>
    <source>
        <strain evidence="6">cv. MD2</strain>
        <tissue evidence="5">Leaf</tissue>
    </source>
</reference>